<name>A0A4Y2I8N6_ARAVE</name>
<comment type="caution">
    <text evidence="1">The sequence shown here is derived from an EMBL/GenBank/DDBJ whole genome shotgun (WGS) entry which is preliminary data.</text>
</comment>
<protein>
    <submittedName>
        <fullName evidence="1">Uncharacterized protein</fullName>
    </submittedName>
</protein>
<dbReference type="AlphaFoldDB" id="A0A4Y2I8N6"/>
<sequence>MDWTRWTSRPASTFNLFIKYRCSLKRAPQGTHLRDSVEDLIAILSVAAATVRQTPGIFSRVFQSLTRPFHSCIDIGGGRFDHLQ</sequence>
<gene>
    <name evidence="1" type="ORF">AVEN_121794_1</name>
</gene>
<organism evidence="1 2">
    <name type="scientific">Araneus ventricosus</name>
    <name type="common">Orbweaver spider</name>
    <name type="synonym">Epeira ventricosa</name>
    <dbReference type="NCBI Taxonomy" id="182803"/>
    <lineage>
        <taxon>Eukaryota</taxon>
        <taxon>Metazoa</taxon>
        <taxon>Ecdysozoa</taxon>
        <taxon>Arthropoda</taxon>
        <taxon>Chelicerata</taxon>
        <taxon>Arachnida</taxon>
        <taxon>Araneae</taxon>
        <taxon>Araneomorphae</taxon>
        <taxon>Entelegynae</taxon>
        <taxon>Araneoidea</taxon>
        <taxon>Araneidae</taxon>
        <taxon>Araneus</taxon>
    </lineage>
</organism>
<evidence type="ECO:0000313" key="2">
    <source>
        <dbReference type="Proteomes" id="UP000499080"/>
    </source>
</evidence>
<dbReference type="EMBL" id="BGPR01002468">
    <property type="protein sequence ID" value="GBM73985.1"/>
    <property type="molecule type" value="Genomic_DNA"/>
</dbReference>
<keyword evidence="2" id="KW-1185">Reference proteome</keyword>
<accession>A0A4Y2I8N6</accession>
<evidence type="ECO:0000313" key="1">
    <source>
        <dbReference type="EMBL" id="GBM73985.1"/>
    </source>
</evidence>
<dbReference type="Proteomes" id="UP000499080">
    <property type="component" value="Unassembled WGS sequence"/>
</dbReference>
<reference evidence="1 2" key="1">
    <citation type="journal article" date="2019" name="Sci. Rep.">
        <title>Orb-weaving spider Araneus ventricosus genome elucidates the spidroin gene catalogue.</title>
        <authorList>
            <person name="Kono N."/>
            <person name="Nakamura H."/>
            <person name="Ohtoshi R."/>
            <person name="Moran D.A.P."/>
            <person name="Shinohara A."/>
            <person name="Yoshida Y."/>
            <person name="Fujiwara M."/>
            <person name="Mori M."/>
            <person name="Tomita M."/>
            <person name="Arakawa K."/>
        </authorList>
    </citation>
    <scope>NUCLEOTIDE SEQUENCE [LARGE SCALE GENOMIC DNA]</scope>
</reference>
<proteinExistence type="predicted"/>